<keyword evidence="1" id="KW-1133">Transmembrane helix</keyword>
<dbReference type="EMBL" id="JACGWN010000016">
    <property type="protein sequence ID" value="KAL0393536.1"/>
    <property type="molecule type" value="Genomic_DNA"/>
</dbReference>
<feature type="transmembrane region" description="Helical" evidence="1">
    <location>
        <begin position="17"/>
        <end position="39"/>
    </location>
</feature>
<accession>A0AAW2SPG8</accession>
<reference evidence="2" key="1">
    <citation type="submission" date="2020-06" db="EMBL/GenBank/DDBJ databases">
        <authorList>
            <person name="Li T."/>
            <person name="Hu X."/>
            <person name="Zhang T."/>
            <person name="Song X."/>
            <person name="Zhang H."/>
            <person name="Dai N."/>
            <person name="Sheng W."/>
            <person name="Hou X."/>
            <person name="Wei L."/>
        </authorList>
    </citation>
    <scope>NUCLEOTIDE SEQUENCE</scope>
    <source>
        <strain evidence="2">KEN1</strain>
        <tissue evidence="2">Leaf</tissue>
    </source>
</reference>
<protein>
    <submittedName>
        <fullName evidence="2">Uncharacterized protein</fullName>
    </submittedName>
</protein>
<keyword evidence="1" id="KW-0812">Transmembrane</keyword>
<sequence length="186" mass="20450">MAVESPLFLYSAKFSPVLVLGVSFFTSAFWASLSGLYTFTRVSCNPLSGVESSQELLAVAGNKLKEFYSNLKEKNTAKFIEFAVGAVGTLLFQYFFRLTTFSEVAAFFCLAVAWMANLALLGVSCDLGVFNFLLLNMIVGCAQSQFGLHGATWLAFGASLLLFGLRLKLQSLAFVNREDQTRVVLW</sequence>
<name>A0AAW2SPG8_9LAMI</name>
<dbReference type="AlphaFoldDB" id="A0AAW2SPG8"/>
<organism evidence="2">
    <name type="scientific">Sesamum latifolium</name>
    <dbReference type="NCBI Taxonomy" id="2727402"/>
    <lineage>
        <taxon>Eukaryota</taxon>
        <taxon>Viridiplantae</taxon>
        <taxon>Streptophyta</taxon>
        <taxon>Embryophyta</taxon>
        <taxon>Tracheophyta</taxon>
        <taxon>Spermatophyta</taxon>
        <taxon>Magnoliopsida</taxon>
        <taxon>eudicotyledons</taxon>
        <taxon>Gunneridae</taxon>
        <taxon>Pentapetalae</taxon>
        <taxon>asterids</taxon>
        <taxon>lamiids</taxon>
        <taxon>Lamiales</taxon>
        <taxon>Pedaliaceae</taxon>
        <taxon>Sesamum</taxon>
    </lineage>
</organism>
<reference evidence="2" key="2">
    <citation type="journal article" date="2024" name="Plant">
        <title>Genomic evolution and insights into agronomic trait innovations of Sesamum species.</title>
        <authorList>
            <person name="Miao H."/>
            <person name="Wang L."/>
            <person name="Qu L."/>
            <person name="Liu H."/>
            <person name="Sun Y."/>
            <person name="Le M."/>
            <person name="Wang Q."/>
            <person name="Wei S."/>
            <person name="Zheng Y."/>
            <person name="Lin W."/>
            <person name="Duan Y."/>
            <person name="Cao H."/>
            <person name="Xiong S."/>
            <person name="Wang X."/>
            <person name="Wei L."/>
            <person name="Li C."/>
            <person name="Ma Q."/>
            <person name="Ju M."/>
            <person name="Zhao R."/>
            <person name="Li G."/>
            <person name="Mu C."/>
            <person name="Tian Q."/>
            <person name="Mei H."/>
            <person name="Zhang T."/>
            <person name="Gao T."/>
            <person name="Zhang H."/>
        </authorList>
    </citation>
    <scope>NUCLEOTIDE SEQUENCE</scope>
    <source>
        <strain evidence="2">KEN1</strain>
    </source>
</reference>
<gene>
    <name evidence="2" type="ORF">Slati_4319800</name>
</gene>
<evidence type="ECO:0000256" key="1">
    <source>
        <dbReference type="SAM" id="Phobius"/>
    </source>
</evidence>
<comment type="caution">
    <text evidence="2">The sequence shown here is derived from an EMBL/GenBank/DDBJ whole genome shotgun (WGS) entry which is preliminary data.</text>
</comment>
<feature type="transmembrane region" description="Helical" evidence="1">
    <location>
        <begin position="79"/>
        <end position="98"/>
    </location>
</feature>
<feature type="transmembrane region" description="Helical" evidence="1">
    <location>
        <begin position="104"/>
        <end position="134"/>
    </location>
</feature>
<evidence type="ECO:0000313" key="2">
    <source>
        <dbReference type="EMBL" id="KAL0393536.1"/>
    </source>
</evidence>
<keyword evidence="1" id="KW-0472">Membrane</keyword>
<proteinExistence type="predicted"/>
<feature type="transmembrane region" description="Helical" evidence="1">
    <location>
        <begin position="146"/>
        <end position="165"/>
    </location>
</feature>